<evidence type="ECO:0000256" key="3">
    <source>
        <dbReference type="ARBA" id="ARBA00022741"/>
    </source>
</evidence>
<dbReference type="SFLD" id="SFLDG00002">
    <property type="entry name" value="C1.7:_P-type_atpase_like"/>
    <property type="match status" value="1"/>
</dbReference>
<dbReference type="InterPro" id="IPR001757">
    <property type="entry name" value="P_typ_ATPase"/>
</dbReference>
<dbReference type="SFLD" id="SFLDF00027">
    <property type="entry name" value="p-type_atpase"/>
    <property type="match status" value="1"/>
</dbReference>
<keyword evidence="4" id="KW-0067">ATP-binding</keyword>
<feature type="transmembrane region" description="Helical" evidence="8">
    <location>
        <begin position="223"/>
        <end position="244"/>
    </location>
</feature>
<dbReference type="InterPro" id="IPR006068">
    <property type="entry name" value="ATPase_P-typ_cation-transptr_C"/>
</dbReference>
<dbReference type="GO" id="GO:0016020">
    <property type="term" value="C:membrane"/>
    <property type="evidence" value="ECO:0007669"/>
    <property type="project" value="UniProtKB-SubCell"/>
</dbReference>
<dbReference type="SFLD" id="SFLDS00003">
    <property type="entry name" value="Haloacid_Dehalogenase"/>
    <property type="match status" value="1"/>
</dbReference>
<dbReference type="SUPFAM" id="SSF56784">
    <property type="entry name" value="HAD-like"/>
    <property type="match status" value="1"/>
</dbReference>
<dbReference type="Pfam" id="PF00702">
    <property type="entry name" value="Hydrolase"/>
    <property type="match status" value="1"/>
</dbReference>
<comment type="subcellular location">
    <subcellularLocation>
        <location evidence="1">Membrane</location>
        <topology evidence="1">Multi-pass membrane protein</topology>
    </subcellularLocation>
</comment>
<keyword evidence="3" id="KW-0547">Nucleotide-binding</keyword>
<feature type="transmembrane region" description="Helical" evidence="8">
    <location>
        <begin position="43"/>
        <end position="62"/>
    </location>
</feature>
<evidence type="ECO:0000256" key="2">
    <source>
        <dbReference type="ARBA" id="ARBA00022692"/>
    </source>
</evidence>
<evidence type="ECO:0000313" key="12">
    <source>
        <dbReference type="EMBL" id="REG79479.1"/>
    </source>
</evidence>
<keyword evidence="7 8" id="KW-0472">Membrane</keyword>
<feature type="transmembrane region" description="Helical" evidence="8">
    <location>
        <begin position="629"/>
        <end position="654"/>
    </location>
</feature>
<dbReference type="Gene3D" id="2.70.150.10">
    <property type="entry name" value="Calcium-transporting ATPase, cytoplasmic transduction domain A"/>
    <property type="match status" value="1"/>
</dbReference>
<sequence length="836" mass="91955">MSANNFDIKGLTDDQVLDARKKHGYNQLAYKKESGFFGAIKSIAKEPMVILLLVAASIYFISGNTDDGIFMAFAIVLVAGISLYQDSRSRNALEKLKDLTKPISKVIRNGEIKEVKSEELVFGDSLMIEEGTAIAADGKIIQSNDFSVDESILTGESLSVYKDVADDKNQVFRGTTVASGLAIITITAIGNETKLGKIGKSLETIQEEKTPLELQINNFVKKMVIVGVVVFFIVWGINYFQSYSFSDSLIKALTLAMSILPEEIPVAFTTFMALGAWRLMKMGIIVKQMKTVETLGSATVICTDKTGTLTENRMSLAKIFTLNSGEVSKPETISNDEEKELIRLAMWASEPIPFDPMEIALHEVYGNTFESDERPNFKLVHEYPLGGKPPMMTHVFEDSTGKRIISAKGAPEAMIKVSDLSAAQKKQVNDALAELTSEGYRVLGVGEANFGGTDYPKEQQEFPFTFKGVVAFYDPPKKNITKVLEDFYTAGINVKIITGDNSTTTTAIAKQVGFKGFEKSISGDELMALSDESVQKTVGDIQVFTRMFPEAKLKIINALKANKEIVAMIGDGVNDGPAIKAAHIGVAMGGKGTEIAKQASSLILKEDDLSKLVDAVAMGRKIYTNLKKAIQYIISIHIPIILTVFLPLALGWLYPNIFSPVHIIFLELVMGPTCSIIYENEPMEKNSMSQKPRALTSTFFNLKELTTSIIQGLVITAGTLFIYQYAVHQGLNEELTRTMVFTVLIAANIVLTLVNRSFYYSILTTVRYKNNLVPLIIGITVLITGLLLYVKPLSSFFDFEPLNSLQISIAITTGFVSVIWYEGVKWGKRIKGAKKV</sequence>
<dbReference type="InterPro" id="IPR036412">
    <property type="entry name" value="HAD-like_sf"/>
</dbReference>
<dbReference type="Gene3D" id="3.40.50.1000">
    <property type="entry name" value="HAD superfamily/HAD-like"/>
    <property type="match status" value="2"/>
</dbReference>
<comment type="caution">
    <text evidence="12">The sequence shown here is derived from an EMBL/GenBank/DDBJ whole genome shotgun (WGS) entry which is preliminary data.</text>
</comment>
<dbReference type="InterPro" id="IPR044492">
    <property type="entry name" value="P_typ_ATPase_HD_dom"/>
</dbReference>
<dbReference type="InterPro" id="IPR023214">
    <property type="entry name" value="HAD_sf"/>
</dbReference>
<dbReference type="NCBIfam" id="TIGR01494">
    <property type="entry name" value="ATPase_P-type"/>
    <property type="match status" value="2"/>
</dbReference>
<dbReference type="InterPro" id="IPR023298">
    <property type="entry name" value="ATPase_P-typ_TM_dom_sf"/>
</dbReference>
<evidence type="ECO:0000256" key="5">
    <source>
        <dbReference type="ARBA" id="ARBA00022967"/>
    </source>
</evidence>
<feature type="domain" description="P-type ATPase A" evidence="9">
    <location>
        <begin position="99"/>
        <end position="203"/>
    </location>
</feature>
<dbReference type="SUPFAM" id="SSF81665">
    <property type="entry name" value="Calcium ATPase, transmembrane domain M"/>
    <property type="match status" value="1"/>
</dbReference>
<feature type="transmembrane region" description="Helical" evidence="8">
    <location>
        <begin position="68"/>
        <end position="85"/>
    </location>
</feature>
<evidence type="ECO:0000313" key="13">
    <source>
        <dbReference type="Proteomes" id="UP000256405"/>
    </source>
</evidence>
<dbReference type="RefSeq" id="WP_086540424.1">
    <property type="nucleotide sequence ID" value="NZ_MSSW01000009.1"/>
</dbReference>
<evidence type="ECO:0000256" key="8">
    <source>
        <dbReference type="SAM" id="Phobius"/>
    </source>
</evidence>
<dbReference type="InterPro" id="IPR018303">
    <property type="entry name" value="ATPase_P-typ_P_site"/>
</dbReference>
<evidence type="ECO:0000256" key="7">
    <source>
        <dbReference type="ARBA" id="ARBA00023136"/>
    </source>
</evidence>
<dbReference type="Pfam" id="PF00689">
    <property type="entry name" value="Cation_ATPase_C"/>
    <property type="match status" value="1"/>
</dbReference>
<evidence type="ECO:0000259" key="9">
    <source>
        <dbReference type="Pfam" id="PF00122"/>
    </source>
</evidence>
<dbReference type="SUPFAM" id="SSF81660">
    <property type="entry name" value="Metal cation-transporting ATPase, ATP-binding domain N"/>
    <property type="match status" value="1"/>
</dbReference>
<evidence type="ECO:0000259" key="10">
    <source>
        <dbReference type="Pfam" id="PF00689"/>
    </source>
</evidence>
<dbReference type="InterPro" id="IPR008250">
    <property type="entry name" value="ATPase_P-typ_transduc_dom_A_sf"/>
</dbReference>
<feature type="domain" description="Cation-transporting P-type ATPase C-terminal" evidence="10">
    <location>
        <begin position="655"/>
        <end position="826"/>
    </location>
</feature>
<evidence type="ECO:0000259" key="11">
    <source>
        <dbReference type="Pfam" id="PF00690"/>
    </source>
</evidence>
<dbReference type="GO" id="GO:0005524">
    <property type="term" value="F:ATP binding"/>
    <property type="evidence" value="ECO:0007669"/>
    <property type="project" value="UniProtKB-KW"/>
</dbReference>
<dbReference type="Pfam" id="PF00122">
    <property type="entry name" value="E1-E2_ATPase"/>
    <property type="match status" value="1"/>
</dbReference>
<protein>
    <submittedName>
        <fullName evidence="12">Ca2+-transporting ATPase</fullName>
    </submittedName>
</protein>
<keyword evidence="13" id="KW-1185">Reference proteome</keyword>
<dbReference type="PRINTS" id="PR00120">
    <property type="entry name" value="HATPASE"/>
</dbReference>
<proteinExistence type="predicted"/>
<name>A0A3E0D9Y5_9BACT</name>
<dbReference type="Pfam" id="PF00690">
    <property type="entry name" value="Cation_ATPase_N"/>
    <property type="match status" value="1"/>
</dbReference>
<feature type="transmembrane region" description="Helical" evidence="8">
    <location>
        <begin position="802"/>
        <end position="821"/>
    </location>
</feature>
<dbReference type="Gene3D" id="3.40.1110.10">
    <property type="entry name" value="Calcium-transporting ATPase, cytoplasmic domain N"/>
    <property type="match status" value="2"/>
</dbReference>
<dbReference type="AlphaFoldDB" id="A0A3E0D9Y5"/>
<dbReference type="Proteomes" id="UP000256405">
    <property type="component" value="Unassembled WGS sequence"/>
</dbReference>
<dbReference type="InterPro" id="IPR059000">
    <property type="entry name" value="ATPase_P-type_domA"/>
</dbReference>
<dbReference type="SUPFAM" id="SSF81653">
    <property type="entry name" value="Calcium ATPase, transduction domain A"/>
    <property type="match status" value="1"/>
</dbReference>
<feature type="transmembrane region" description="Helical" evidence="8">
    <location>
        <begin position="660"/>
        <end position="678"/>
    </location>
</feature>
<dbReference type="InterPro" id="IPR004014">
    <property type="entry name" value="ATPase_P-typ_cation-transptr_N"/>
</dbReference>
<feature type="transmembrane region" description="Helical" evidence="8">
    <location>
        <begin position="264"/>
        <end position="280"/>
    </location>
</feature>
<feature type="transmembrane region" description="Helical" evidence="8">
    <location>
        <begin position="699"/>
        <end position="726"/>
    </location>
</feature>
<dbReference type="OrthoDB" id="1521937at2"/>
<evidence type="ECO:0000256" key="1">
    <source>
        <dbReference type="ARBA" id="ARBA00004141"/>
    </source>
</evidence>
<feature type="transmembrane region" description="Helical" evidence="8">
    <location>
        <begin position="738"/>
        <end position="759"/>
    </location>
</feature>
<dbReference type="Gene3D" id="1.20.1110.10">
    <property type="entry name" value="Calcium-transporting ATPase, transmembrane domain"/>
    <property type="match status" value="2"/>
</dbReference>
<dbReference type="InterPro" id="IPR023299">
    <property type="entry name" value="ATPase_P-typ_cyto_dom_N"/>
</dbReference>
<evidence type="ECO:0000256" key="6">
    <source>
        <dbReference type="ARBA" id="ARBA00022989"/>
    </source>
</evidence>
<organism evidence="12 13">
    <name type="scientific">Algoriphagus antarcticus</name>
    <dbReference type="NCBI Taxonomy" id="238540"/>
    <lineage>
        <taxon>Bacteria</taxon>
        <taxon>Pseudomonadati</taxon>
        <taxon>Bacteroidota</taxon>
        <taxon>Cytophagia</taxon>
        <taxon>Cytophagales</taxon>
        <taxon>Cyclobacteriaceae</taxon>
        <taxon>Algoriphagus</taxon>
    </lineage>
</organism>
<keyword evidence="5" id="KW-1278">Translocase</keyword>
<dbReference type="PRINTS" id="PR00119">
    <property type="entry name" value="CATATPASE"/>
</dbReference>
<feature type="transmembrane region" description="Helical" evidence="8">
    <location>
        <begin position="771"/>
        <end position="790"/>
    </location>
</feature>
<keyword evidence="6 8" id="KW-1133">Transmembrane helix</keyword>
<dbReference type="PANTHER" id="PTHR42861">
    <property type="entry name" value="CALCIUM-TRANSPORTING ATPASE"/>
    <property type="match status" value="1"/>
</dbReference>
<feature type="domain" description="Cation-transporting P-type ATPase N-terminal" evidence="11">
    <location>
        <begin position="9"/>
        <end position="57"/>
    </location>
</feature>
<dbReference type="PROSITE" id="PS00154">
    <property type="entry name" value="ATPASE_E1_E2"/>
    <property type="match status" value="1"/>
</dbReference>
<accession>A0A3E0D9Y5</accession>
<reference evidence="12 13" key="1">
    <citation type="submission" date="2018-08" db="EMBL/GenBank/DDBJ databases">
        <title>Genomic Encyclopedia of Archaeal and Bacterial Type Strains, Phase II (KMG-II): from individual species to whole genera.</title>
        <authorList>
            <person name="Goeker M."/>
        </authorList>
    </citation>
    <scope>NUCLEOTIDE SEQUENCE [LARGE SCALE GENOMIC DNA]</scope>
    <source>
        <strain evidence="12 13">DSM 15986</strain>
    </source>
</reference>
<dbReference type="GO" id="GO:0016887">
    <property type="term" value="F:ATP hydrolysis activity"/>
    <property type="evidence" value="ECO:0007669"/>
    <property type="project" value="InterPro"/>
</dbReference>
<dbReference type="EMBL" id="QUNF01000031">
    <property type="protein sequence ID" value="REG79479.1"/>
    <property type="molecule type" value="Genomic_DNA"/>
</dbReference>
<gene>
    <name evidence="12" type="ORF">C8N25_13127</name>
</gene>
<keyword evidence="2 8" id="KW-0812">Transmembrane</keyword>
<evidence type="ECO:0000256" key="4">
    <source>
        <dbReference type="ARBA" id="ARBA00022840"/>
    </source>
</evidence>